<comment type="caution">
    <text evidence="2">The sequence shown here is derived from an EMBL/GenBank/DDBJ whole genome shotgun (WGS) entry which is preliminary data.</text>
</comment>
<feature type="region of interest" description="Disordered" evidence="1">
    <location>
        <begin position="388"/>
        <end position="435"/>
    </location>
</feature>
<feature type="non-terminal residue" evidence="2">
    <location>
        <position position="1"/>
    </location>
</feature>
<organism evidence="2 3">
    <name type="scientific">Saguinus oedipus</name>
    <name type="common">Cotton-top tamarin</name>
    <name type="synonym">Oedipomidas oedipus</name>
    <dbReference type="NCBI Taxonomy" id="9490"/>
    <lineage>
        <taxon>Eukaryota</taxon>
        <taxon>Metazoa</taxon>
        <taxon>Chordata</taxon>
        <taxon>Craniata</taxon>
        <taxon>Vertebrata</taxon>
        <taxon>Euteleostomi</taxon>
        <taxon>Mammalia</taxon>
        <taxon>Eutheria</taxon>
        <taxon>Euarchontoglires</taxon>
        <taxon>Primates</taxon>
        <taxon>Haplorrhini</taxon>
        <taxon>Platyrrhini</taxon>
        <taxon>Cebidae</taxon>
        <taxon>Callitrichinae</taxon>
        <taxon>Saguinus</taxon>
    </lineage>
</organism>
<dbReference type="Proteomes" id="UP001266305">
    <property type="component" value="Unassembled WGS sequence"/>
</dbReference>
<keyword evidence="3" id="KW-1185">Reference proteome</keyword>
<sequence length="506" mass="53583">CPQEPASWGLHAASSNESLWDLEKPSCLEAEDDWTDLETLSSLLLFLNAPEYKAGFCGLYDVALPWLSTVFCSFSDEEEVTGHLAQTRGMAKKASLLMALARLCFLLGRLCSRRLKLSQTWVYFEEVLGALVGRFGDLFLVVAVYANLASIYQKQKKREKCAQVVSKAMALLLGTPGHICSAEAEGELLQLALWWAVGGQSLQAEAWACFLLARHHVHLKQPEEALLFLQKLLLLHSDSGAPAASWPTDCSLLLADIYSHKFKVASLQTQGSLASSLRSVDLVLQNATQPPGLPVQTSHYLRQVLASLTPDTGQPLHSPLYASLAQLYSHYRCHGSGSQCCCRSPCHYGLSGGSGLAARAAWAEPTGPGHPAVCPGCVGGQQGPGGRDCQHGGCGPEEDRPDEAGSRGLLLCPAGGSGPGQAEEPGSGASQLQGSVPARGCQQSCSALPPGGCAAVLEADSWGVWPGLHPHAPEAGVHVHPPGPHTAGQGLLQVGPSVTWSLMHAF</sequence>
<dbReference type="EMBL" id="JASSZA010000043">
    <property type="protein sequence ID" value="KAK2082269.1"/>
    <property type="molecule type" value="Genomic_DNA"/>
</dbReference>
<dbReference type="PANTHER" id="PTHR22647">
    <property type="entry name" value="SH3 DOMAIN AND TETRATRICOPEPTIDE REPEATS CONTAINING PROTEIN"/>
    <property type="match status" value="1"/>
</dbReference>
<dbReference type="SUPFAM" id="SSF48452">
    <property type="entry name" value="TPR-like"/>
    <property type="match status" value="1"/>
</dbReference>
<evidence type="ECO:0000313" key="2">
    <source>
        <dbReference type="EMBL" id="KAK2082269.1"/>
    </source>
</evidence>
<accession>A0ABQ9TC09</accession>
<dbReference type="PANTHER" id="PTHR22647:SF3">
    <property type="entry name" value="SH3 DOMAIN AND TETRATRICOPEPTIDE REPEAT-CONTAINING PROTEIN 1"/>
    <property type="match status" value="1"/>
</dbReference>
<protein>
    <submittedName>
        <fullName evidence="2">SH3 domain and tetratricopeptide repeat-containing protein 1</fullName>
    </submittedName>
</protein>
<dbReference type="InterPro" id="IPR011990">
    <property type="entry name" value="TPR-like_helical_dom_sf"/>
</dbReference>
<evidence type="ECO:0000256" key="1">
    <source>
        <dbReference type="SAM" id="MobiDB-lite"/>
    </source>
</evidence>
<reference evidence="2 3" key="1">
    <citation type="submission" date="2023-05" db="EMBL/GenBank/DDBJ databases">
        <title>B98-5 Cell Line De Novo Hybrid Assembly: An Optical Mapping Approach.</title>
        <authorList>
            <person name="Kananen K."/>
            <person name="Auerbach J.A."/>
            <person name="Kautto E."/>
            <person name="Blachly J.S."/>
        </authorList>
    </citation>
    <scope>NUCLEOTIDE SEQUENCE [LARGE SCALE GENOMIC DNA]</scope>
    <source>
        <strain evidence="2">B95-8</strain>
        <tissue evidence="2">Cell line</tissue>
    </source>
</reference>
<evidence type="ECO:0000313" key="3">
    <source>
        <dbReference type="Proteomes" id="UP001266305"/>
    </source>
</evidence>
<dbReference type="InterPro" id="IPR042772">
    <property type="entry name" value="SH3TC1/SH3TC2"/>
</dbReference>
<name>A0ABQ9TC09_SAGOE</name>
<dbReference type="Gene3D" id="1.25.40.10">
    <property type="entry name" value="Tetratricopeptide repeat domain"/>
    <property type="match status" value="1"/>
</dbReference>
<proteinExistence type="predicted"/>
<gene>
    <name evidence="2" type="primary">SH3TC1_4</name>
    <name evidence="2" type="ORF">P7K49_039494</name>
</gene>